<dbReference type="PROSITE" id="PS00135">
    <property type="entry name" value="TRYPSIN_SER"/>
    <property type="match status" value="1"/>
</dbReference>
<dbReference type="InterPro" id="IPR001314">
    <property type="entry name" value="Peptidase_S1A"/>
</dbReference>
<dbReference type="InParanoid" id="A0A2Y9DZE5"/>
<dbReference type="GO" id="GO:0004252">
    <property type="term" value="F:serine-type endopeptidase activity"/>
    <property type="evidence" value="ECO:0007669"/>
    <property type="project" value="InterPro"/>
</dbReference>
<keyword evidence="4" id="KW-0645">Protease</keyword>
<dbReference type="Proteomes" id="UP000248480">
    <property type="component" value="Unplaced"/>
</dbReference>
<dbReference type="PRINTS" id="PR00722">
    <property type="entry name" value="CHYMOTRYPSIN"/>
</dbReference>
<protein>
    <submittedName>
        <fullName evidence="4">Serine protease 47</fullName>
    </submittedName>
</protein>
<evidence type="ECO:0000259" key="2">
    <source>
        <dbReference type="PROSITE" id="PS50240"/>
    </source>
</evidence>
<reference evidence="4" key="1">
    <citation type="submission" date="2025-08" db="UniProtKB">
        <authorList>
            <consortium name="RefSeq"/>
        </authorList>
    </citation>
    <scope>IDENTIFICATION</scope>
</reference>
<keyword evidence="1" id="KW-1015">Disulfide bond</keyword>
<dbReference type="PANTHER" id="PTHR24253">
    <property type="entry name" value="TRANSMEMBRANE PROTEASE SERINE"/>
    <property type="match status" value="1"/>
</dbReference>
<evidence type="ECO:0000313" key="3">
    <source>
        <dbReference type="Proteomes" id="UP000248480"/>
    </source>
</evidence>
<dbReference type="InterPro" id="IPR001254">
    <property type="entry name" value="Trypsin_dom"/>
</dbReference>
<dbReference type="CDD" id="cd00190">
    <property type="entry name" value="Tryp_SPc"/>
    <property type="match status" value="1"/>
</dbReference>
<dbReference type="InterPro" id="IPR009003">
    <property type="entry name" value="Peptidase_S1_PA"/>
</dbReference>
<dbReference type="STRING" id="127582.A0A2Y9DZE5"/>
<accession>A0A2Y9DZE5</accession>
<dbReference type="InterPro" id="IPR033116">
    <property type="entry name" value="TRYPSIN_SER"/>
</dbReference>
<keyword evidence="4" id="KW-0378">Hydrolase</keyword>
<dbReference type="GO" id="GO:0006508">
    <property type="term" value="P:proteolysis"/>
    <property type="evidence" value="ECO:0007669"/>
    <property type="project" value="UniProtKB-KW"/>
</dbReference>
<feature type="domain" description="Peptidase S1" evidence="2">
    <location>
        <begin position="36"/>
        <end position="279"/>
    </location>
</feature>
<keyword evidence="3" id="KW-1185">Reference proteome</keyword>
<gene>
    <name evidence="4" type="primary">LOC101345910</name>
</gene>
<dbReference type="FunCoup" id="A0A2Y9DZE5">
    <property type="interactions" value="212"/>
</dbReference>
<dbReference type="KEGG" id="tmu:101345910"/>
<dbReference type="SMART" id="SM00020">
    <property type="entry name" value="Tryp_SPc"/>
    <property type="match status" value="1"/>
</dbReference>
<dbReference type="GeneID" id="101345910"/>
<sequence>MRPREAPPAAPPVVEPLLPAPSQAPVCGKPKVVGKVFGGQDVVAGQWPWQASLLYHGWHFCGAVLIDTQWVVSTAHCFLNKSHAPENYQVLLGNTQLYQQTQHTRKMPVNRIIIHPDFEKFHPFGSDIVMLQLYLPVNFTSHIIPACLPNPDILLPSYTSCWITGWGMLTEDIQLLPPFHLQEGKVGLIENKFCNLLYGQRTSGSKNYSVHEEMLCAGDFSTGKAICQGDSGGPLICQLISTWVLVGLASWGFDCRHPIYPSIFTSVTYFANWIDGIKRVTPLPDPNFAPTQTQLQRQLLAAACLPRPCIGLMPPQNLFLLLCILKALWQTLW</sequence>
<dbReference type="PROSITE" id="PS50240">
    <property type="entry name" value="TRYPSIN_DOM"/>
    <property type="match status" value="1"/>
</dbReference>
<dbReference type="InterPro" id="IPR043504">
    <property type="entry name" value="Peptidase_S1_PA_chymotrypsin"/>
</dbReference>
<dbReference type="SUPFAM" id="SSF50494">
    <property type="entry name" value="Trypsin-like serine proteases"/>
    <property type="match status" value="1"/>
</dbReference>
<name>A0A2Y9DZE5_TRIMA</name>
<dbReference type="AlphaFoldDB" id="A0A2Y9DZE5"/>
<organism evidence="3 4">
    <name type="scientific">Trichechus manatus latirostris</name>
    <name type="common">Florida manatee</name>
    <dbReference type="NCBI Taxonomy" id="127582"/>
    <lineage>
        <taxon>Eukaryota</taxon>
        <taxon>Metazoa</taxon>
        <taxon>Chordata</taxon>
        <taxon>Craniata</taxon>
        <taxon>Vertebrata</taxon>
        <taxon>Euteleostomi</taxon>
        <taxon>Mammalia</taxon>
        <taxon>Eutheria</taxon>
        <taxon>Afrotheria</taxon>
        <taxon>Sirenia</taxon>
        <taxon>Trichechidae</taxon>
        <taxon>Trichechus</taxon>
    </lineage>
</organism>
<dbReference type="RefSeq" id="XP_004384310.2">
    <property type="nucleotide sequence ID" value="XM_004384253.2"/>
</dbReference>
<dbReference type="OrthoDB" id="10059102at2759"/>
<evidence type="ECO:0000256" key="1">
    <source>
        <dbReference type="ARBA" id="ARBA00023157"/>
    </source>
</evidence>
<dbReference type="Pfam" id="PF00089">
    <property type="entry name" value="Trypsin"/>
    <property type="match status" value="1"/>
</dbReference>
<proteinExistence type="predicted"/>
<dbReference type="PANTHER" id="PTHR24253:SF42">
    <property type="entry name" value="PROTEASE, SERINE 47"/>
    <property type="match status" value="1"/>
</dbReference>
<evidence type="ECO:0000313" key="4">
    <source>
        <dbReference type="RefSeq" id="XP_004384310.2"/>
    </source>
</evidence>
<dbReference type="FunFam" id="2.40.10.10:FF:000039">
    <property type="entry name" value="Brain-specific serine protease 4"/>
    <property type="match status" value="1"/>
</dbReference>
<dbReference type="Gene3D" id="2.40.10.10">
    <property type="entry name" value="Trypsin-like serine proteases"/>
    <property type="match status" value="2"/>
</dbReference>